<sequence>MPEDLTKLKNYLRIDGSEDDEILTLLVGAAKKDLKDSGVSEPPVDTPDERYELLVMLNVALHYENRDPSFKMDKLNYAYQNLILKLKT</sequence>
<gene>
    <name evidence="1" type="ORF">EJA10_22500</name>
</gene>
<protein>
    <submittedName>
        <fullName evidence="1">Phage gp6-like head-tail connector protein</fullName>
    </submittedName>
</protein>
<dbReference type="Gene3D" id="1.10.3230.30">
    <property type="entry name" value="Phage gp6-like head-tail connector protein"/>
    <property type="match status" value="1"/>
</dbReference>
<dbReference type="EMBL" id="RSFW01000037">
    <property type="protein sequence ID" value="RSD21072.1"/>
    <property type="molecule type" value="Genomic_DNA"/>
</dbReference>
<evidence type="ECO:0000313" key="1">
    <source>
        <dbReference type="EMBL" id="RSD21072.1"/>
    </source>
</evidence>
<comment type="caution">
    <text evidence="1">The sequence shown here is derived from an EMBL/GenBank/DDBJ whole genome shotgun (WGS) entry which is preliminary data.</text>
</comment>
<dbReference type="Pfam" id="PF05135">
    <property type="entry name" value="Phage_connect_1"/>
    <property type="match status" value="1"/>
</dbReference>
<dbReference type="InterPro" id="IPR021146">
    <property type="entry name" value="Phage_gp6-like_head-tail"/>
</dbReference>
<dbReference type="NCBIfam" id="TIGR01560">
    <property type="entry name" value="put_DNA_pack"/>
    <property type="match status" value="1"/>
</dbReference>
<reference evidence="2" key="1">
    <citation type="submission" date="2018-12" db="EMBL/GenBank/DDBJ databases">
        <title>Bacillus chawlae sp. nov., Bacillus glennii sp. nov., and Bacillus saganii sp. nov. Isolated from the Vehicle Assembly Building at Kennedy Space Center where the Viking Spacecraft were Assembled.</title>
        <authorList>
            <person name="Seuylemezian A."/>
            <person name="Vaishampayan P."/>
        </authorList>
    </citation>
    <scope>NUCLEOTIDE SEQUENCE [LARGE SCALE GENOMIC DNA]</scope>
    <source>
        <strain evidence="2">DSM 13966</strain>
    </source>
</reference>
<dbReference type="InterPro" id="IPR006450">
    <property type="entry name" value="Phage_HK97_gp6-like"/>
</dbReference>
<name>A0A427TE37_9BACI</name>
<accession>A0A427TE37</accession>
<dbReference type="Proteomes" id="UP000279911">
    <property type="component" value="Unassembled WGS sequence"/>
</dbReference>
<dbReference type="AlphaFoldDB" id="A0A427TE37"/>
<dbReference type="OrthoDB" id="5654at2"/>
<dbReference type="CDD" id="cd08054">
    <property type="entry name" value="gp6"/>
    <property type="match status" value="1"/>
</dbReference>
<dbReference type="RefSeq" id="WP_125482249.1">
    <property type="nucleotide sequence ID" value="NZ_RSFW01000037.1"/>
</dbReference>
<organism evidence="1 2">
    <name type="scientific">Mesobacillus subterraneus</name>
    <dbReference type="NCBI Taxonomy" id="285983"/>
    <lineage>
        <taxon>Bacteria</taxon>
        <taxon>Bacillati</taxon>
        <taxon>Bacillota</taxon>
        <taxon>Bacilli</taxon>
        <taxon>Bacillales</taxon>
        <taxon>Bacillaceae</taxon>
        <taxon>Mesobacillus</taxon>
    </lineage>
</organism>
<evidence type="ECO:0000313" key="2">
    <source>
        <dbReference type="Proteomes" id="UP000279911"/>
    </source>
</evidence>
<proteinExistence type="predicted"/>